<evidence type="ECO:0000313" key="2">
    <source>
        <dbReference type="Proteomes" id="UP001500467"/>
    </source>
</evidence>
<evidence type="ECO:0000313" key="1">
    <source>
        <dbReference type="EMBL" id="GAA1208906.1"/>
    </source>
</evidence>
<name>A0ABN1VF84_9PSEU</name>
<dbReference type="Proteomes" id="UP001500467">
    <property type="component" value="Unassembled WGS sequence"/>
</dbReference>
<comment type="caution">
    <text evidence="1">The sequence shown here is derived from an EMBL/GenBank/DDBJ whole genome shotgun (WGS) entry which is preliminary data.</text>
</comment>
<dbReference type="EMBL" id="BAAALM010000010">
    <property type="protein sequence ID" value="GAA1208906.1"/>
    <property type="molecule type" value="Genomic_DNA"/>
</dbReference>
<protein>
    <submittedName>
        <fullName evidence="1">Uncharacterized protein</fullName>
    </submittedName>
</protein>
<accession>A0ABN1VF84</accession>
<gene>
    <name evidence="1" type="ORF">GCM10009675_31140</name>
</gene>
<proteinExistence type="predicted"/>
<reference evidence="1 2" key="1">
    <citation type="journal article" date="2019" name="Int. J. Syst. Evol. Microbiol.">
        <title>The Global Catalogue of Microorganisms (GCM) 10K type strain sequencing project: providing services to taxonomists for standard genome sequencing and annotation.</title>
        <authorList>
            <consortium name="The Broad Institute Genomics Platform"/>
            <consortium name="The Broad Institute Genome Sequencing Center for Infectious Disease"/>
            <person name="Wu L."/>
            <person name="Ma J."/>
        </authorList>
    </citation>
    <scope>NUCLEOTIDE SEQUENCE [LARGE SCALE GENOMIC DNA]</scope>
    <source>
        <strain evidence="1 2">JCM 13022</strain>
    </source>
</reference>
<dbReference type="RefSeq" id="WP_253853957.1">
    <property type="nucleotide sequence ID" value="NZ_BAAALM010000010.1"/>
</dbReference>
<keyword evidence="2" id="KW-1185">Reference proteome</keyword>
<organism evidence="1 2">
    <name type="scientific">Prauserella alba</name>
    <dbReference type="NCBI Taxonomy" id="176898"/>
    <lineage>
        <taxon>Bacteria</taxon>
        <taxon>Bacillati</taxon>
        <taxon>Actinomycetota</taxon>
        <taxon>Actinomycetes</taxon>
        <taxon>Pseudonocardiales</taxon>
        <taxon>Pseudonocardiaceae</taxon>
        <taxon>Prauserella</taxon>
    </lineage>
</organism>
<sequence>MNRLRGLALFAALQATFSDVHPYCDQILQSSVDAQGKARPGREGAKHCARHVATYTAGQAAAGWAVTRVLGHRVPVRAWLTGHALNAATHYVIDRREPLKKFLRSKAIGKGGYLDHATVQRRDGVIDEGGPGTALMEMDQAAHRLISVAASLVTTALALRAEHTDEPTRKDPQ</sequence>